<reference evidence="1 2" key="1">
    <citation type="journal article" date="2021" name="Int. J. Syst. Evol. Microbiol.">
        <title>Clostridium zeae sp. nov., isolated from corn silage.</title>
        <authorList>
            <person name="Kobayashi H."/>
            <person name="Tanizawa Y."/>
            <person name="Yagura M."/>
            <person name="Sakamoto M."/>
            <person name="Ohkuma M."/>
            <person name="Tohno M."/>
        </authorList>
    </citation>
    <scope>NUCLEOTIDE SEQUENCE [LARGE SCALE GENOMIC DNA]</scope>
    <source>
        <strain evidence="1 2">CSC2</strain>
    </source>
</reference>
<accession>A0ABQ1E4Z7</accession>
<keyword evidence="2" id="KW-1185">Reference proteome</keyword>
<dbReference type="Proteomes" id="UP000663802">
    <property type="component" value="Unassembled WGS sequence"/>
</dbReference>
<protein>
    <recommendedName>
        <fullName evidence="3">DUF4261 domain-containing protein</fullName>
    </recommendedName>
</protein>
<dbReference type="RefSeq" id="WP_206867830.1">
    <property type="nucleotide sequence ID" value="NZ_BMBA01000001.1"/>
</dbReference>
<evidence type="ECO:0000313" key="2">
    <source>
        <dbReference type="Proteomes" id="UP000663802"/>
    </source>
</evidence>
<evidence type="ECO:0008006" key="3">
    <source>
        <dbReference type="Google" id="ProtNLM"/>
    </source>
</evidence>
<organism evidence="1 2">
    <name type="scientific">Clostridium zeae</name>
    <dbReference type="NCBI Taxonomy" id="2759022"/>
    <lineage>
        <taxon>Bacteria</taxon>
        <taxon>Bacillati</taxon>
        <taxon>Bacillota</taxon>
        <taxon>Clostridia</taxon>
        <taxon>Eubacteriales</taxon>
        <taxon>Clostridiaceae</taxon>
        <taxon>Clostridium</taxon>
    </lineage>
</organism>
<evidence type="ECO:0000313" key="1">
    <source>
        <dbReference type="EMBL" id="GFZ29820.1"/>
    </source>
</evidence>
<name>A0ABQ1E4Z7_9CLOT</name>
<proteinExistence type="predicted"/>
<gene>
    <name evidence="1" type="ORF">CSC2_03460</name>
</gene>
<sequence length="303" mass="35318">MFDLFKKKNKKKEELVENIVQEFASDEVKLVEEKESPFALYLLFSKQFVLRKDEVERRIKGINNDIVTVGTVADFDGKDALYFYAEINEHRFKLIGIETPIPDEIASYTINCSYGNEIELRKMKEHSYHVIAFYEGKCTDKNKVFNAYSKLAYGLLEHGLLGMANPYSWNCIIPSLIKGMVEDESAKILATMPAMMVWRNFIKMPYKDGVWFVTKGNNLYDIYEYAYFGVFEDSNEVYEIFESIFNYVYDTKSAILSGHTMQIDKDVYLRFREVYELENDLQGEGIGTLVIEKIRSNEINMIN</sequence>
<comment type="caution">
    <text evidence="1">The sequence shown here is derived from an EMBL/GenBank/DDBJ whole genome shotgun (WGS) entry which is preliminary data.</text>
</comment>
<dbReference type="EMBL" id="BMBA01000001">
    <property type="protein sequence ID" value="GFZ29820.1"/>
    <property type="molecule type" value="Genomic_DNA"/>
</dbReference>